<proteinExistence type="predicted"/>
<comment type="caution">
    <text evidence="2">The sequence shown here is derived from an EMBL/GenBank/DDBJ whole genome shotgun (WGS) entry which is preliminary data.</text>
</comment>
<organism evidence="2 3">
    <name type="scientific">Dreissena polymorpha</name>
    <name type="common">Zebra mussel</name>
    <name type="synonym">Mytilus polymorpha</name>
    <dbReference type="NCBI Taxonomy" id="45954"/>
    <lineage>
        <taxon>Eukaryota</taxon>
        <taxon>Metazoa</taxon>
        <taxon>Spiralia</taxon>
        <taxon>Lophotrochozoa</taxon>
        <taxon>Mollusca</taxon>
        <taxon>Bivalvia</taxon>
        <taxon>Autobranchia</taxon>
        <taxon>Heteroconchia</taxon>
        <taxon>Euheterodonta</taxon>
        <taxon>Imparidentia</taxon>
        <taxon>Neoheterodontei</taxon>
        <taxon>Myida</taxon>
        <taxon>Dreissenoidea</taxon>
        <taxon>Dreissenidae</taxon>
        <taxon>Dreissena</taxon>
    </lineage>
</organism>
<evidence type="ECO:0000256" key="1">
    <source>
        <dbReference type="SAM" id="SignalP"/>
    </source>
</evidence>
<sequence length="81" mass="8787">MIVYVLFTCICFFPAYPTTCTVDGVVYPEGKAELQQPSKTNAAATITTAINTTTTATNVINNNTTTITTTTITTTKQHRNH</sequence>
<gene>
    <name evidence="2" type="ORF">DPMN_151056</name>
</gene>
<feature type="signal peptide" evidence="1">
    <location>
        <begin position="1"/>
        <end position="17"/>
    </location>
</feature>
<keyword evidence="3" id="KW-1185">Reference proteome</keyword>
<dbReference type="Proteomes" id="UP000828390">
    <property type="component" value="Unassembled WGS sequence"/>
</dbReference>
<dbReference type="AlphaFoldDB" id="A0A9D4FJ58"/>
<protein>
    <submittedName>
        <fullName evidence="2">Uncharacterized protein</fullName>
    </submittedName>
</protein>
<name>A0A9D4FJ58_DREPO</name>
<evidence type="ECO:0000313" key="3">
    <source>
        <dbReference type="Proteomes" id="UP000828390"/>
    </source>
</evidence>
<reference evidence="2" key="2">
    <citation type="submission" date="2020-11" db="EMBL/GenBank/DDBJ databases">
        <authorList>
            <person name="McCartney M.A."/>
            <person name="Auch B."/>
            <person name="Kono T."/>
            <person name="Mallez S."/>
            <person name="Becker A."/>
            <person name="Gohl D.M."/>
            <person name="Silverstein K.A.T."/>
            <person name="Koren S."/>
            <person name="Bechman K.B."/>
            <person name="Herman A."/>
            <person name="Abrahante J.E."/>
            <person name="Garbe J."/>
        </authorList>
    </citation>
    <scope>NUCLEOTIDE SEQUENCE</scope>
    <source>
        <strain evidence="2">Duluth1</strain>
        <tissue evidence="2">Whole animal</tissue>
    </source>
</reference>
<accession>A0A9D4FJ58</accession>
<feature type="chain" id="PRO_5038910689" evidence="1">
    <location>
        <begin position="18"/>
        <end position="81"/>
    </location>
</feature>
<dbReference type="EMBL" id="JAIWYP010000007">
    <property type="protein sequence ID" value="KAH3797475.1"/>
    <property type="molecule type" value="Genomic_DNA"/>
</dbReference>
<evidence type="ECO:0000313" key="2">
    <source>
        <dbReference type="EMBL" id="KAH3797475.1"/>
    </source>
</evidence>
<keyword evidence="1" id="KW-0732">Signal</keyword>
<reference evidence="2" key="1">
    <citation type="journal article" date="2019" name="bioRxiv">
        <title>The Genome of the Zebra Mussel, Dreissena polymorpha: A Resource for Invasive Species Research.</title>
        <authorList>
            <person name="McCartney M.A."/>
            <person name="Auch B."/>
            <person name="Kono T."/>
            <person name="Mallez S."/>
            <person name="Zhang Y."/>
            <person name="Obille A."/>
            <person name="Becker A."/>
            <person name="Abrahante J.E."/>
            <person name="Garbe J."/>
            <person name="Badalamenti J.P."/>
            <person name="Herman A."/>
            <person name="Mangelson H."/>
            <person name="Liachko I."/>
            <person name="Sullivan S."/>
            <person name="Sone E.D."/>
            <person name="Koren S."/>
            <person name="Silverstein K.A.T."/>
            <person name="Beckman K.B."/>
            <person name="Gohl D.M."/>
        </authorList>
    </citation>
    <scope>NUCLEOTIDE SEQUENCE</scope>
    <source>
        <strain evidence="2">Duluth1</strain>
        <tissue evidence="2">Whole animal</tissue>
    </source>
</reference>